<reference evidence="2 4" key="3">
    <citation type="submission" date="2017-05" db="EMBL/GenBank/DDBJ databases">
        <title>The Genome Sequence of Candida krusei Ckrusei653.</title>
        <authorList>
            <person name="Cuomo C."/>
            <person name="Forche A."/>
            <person name="Young S."/>
            <person name="Abouelleil A."/>
            <person name="Cao P."/>
            <person name="Chapman S."/>
            <person name="Cusick C."/>
            <person name="Shea T."/>
            <person name="Nusbaum C."/>
            <person name="Birren B."/>
        </authorList>
    </citation>
    <scope>NUCLEOTIDE SEQUENCE [LARGE SCALE GENOMIC DNA]</scope>
    <source>
        <strain evidence="2 4">Ckrusei653</strain>
    </source>
</reference>
<protein>
    <submittedName>
        <fullName evidence="1">Uncharacterized protein</fullName>
    </submittedName>
</protein>
<evidence type="ECO:0000313" key="2">
    <source>
        <dbReference type="EMBL" id="OUT23078.1"/>
    </source>
</evidence>
<comment type="caution">
    <text evidence="1">The sequence shown here is derived from an EMBL/GenBank/DDBJ whole genome shotgun (WGS) entry which is preliminary data.</text>
</comment>
<reference evidence="3" key="1">
    <citation type="journal article" date="2014" name="Microb. Cell Fact.">
        <title>Exploiting Issatchenkia orientalis SD108 for succinic acid production.</title>
        <authorList>
            <person name="Xiao H."/>
            <person name="Shao Z."/>
            <person name="Jiang Y."/>
            <person name="Dole S."/>
            <person name="Zhao H."/>
        </authorList>
    </citation>
    <scope>NUCLEOTIDE SEQUENCE [LARGE SCALE GENOMIC DNA]</scope>
    <source>
        <strain evidence="3">SD108</strain>
    </source>
</reference>
<organism evidence="1 3">
    <name type="scientific">Pichia kudriavzevii</name>
    <name type="common">Yeast</name>
    <name type="synonym">Issatchenkia orientalis</name>
    <dbReference type="NCBI Taxonomy" id="4909"/>
    <lineage>
        <taxon>Eukaryota</taxon>
        <taxon>Fungi</taxon>
        <taxon>Dikarya</taxon>
        <taxon>Ascomycota</taxon>
        <taxon>Saccharomycotina</taxon>
        <taxon>Pichiomycetes</taxon>
        <taxon>Pichiales</taxon>
        <taxon>Pichiaceae</taxon>
        <taxon>Pichia</taxon>
    </lineage>
</organism>
<dbReference type="Proteomes" id="UP000029867">
    <property type="component" value="Unassembled WGS sequence"/>
</dbReference>
<accession>A0A099P6T9</accession>
<reference evidence="1" key="2">
    <citation type="submission" date="2014-08" db="EMBL/GenBank/DDBJ databases">
        <title>Exploiting Issatchenkia orientalis SD108 for Succinic Acid Production.</title>
        <authorList>
            <person name="Xiao H."/>
            <person name="Shao Z."/>
            <person name="Jiang Y."/>
            <person name="Dole S."/>
            <person name="Zhao H."/>
        </authorList>
    </citation>
    <scope>NUCLEOTIDE SEQUENCE [LARGE SCALE GENOMIC DNA]</scope>
    <source>
        <strain evidence="1">SD108</strain>
    </source>
</reference>
<proteinExistence type="predicted"/>
<evidence type="ECO:0000313" key="1">
    <source>
        <dbReference type="EMBL" id="KGK39912.1"/>
    </source>
</evidence>
<dbReference type="eggNOG" id="ENOG502SE1D">
    <property type="taxonomic scope" value="Eukaryota"/>
</dbReference>
<dbReference type="Proteomes" id="UP000195871">
    <property type="component" value="Unassembled WGS sequence"/>
</dbReference>
<dbReference type="HOGENOM" id="CLU_1214919_0_0_1"/>
<gene>
    <name evidence="2" type="ORF">CAS74_001385</name>
    <name evidence="1" type="ORF">JL09_g885</name>
</gene>
<dbReference type="AlphaFoldDB" id="A0A099P6T9"/>
<sequence>MSNNSAVWKKHYKARDGPASTSPVPIKVKKRRMSSFGCLSSPYTRRSSFLSKAMLENESLQCYKLHSHSSFYSAGDSKHENLPAFSISLSESQGFIWNQDLFASSYQQSEAGVDKLLSMSDGSFLDDEDTINPIVDVIDVILSPNDYHSDEEANVDMLKTDNTNKGERIQEVGTDQYGGCKSLDLHSFNASNNTLKNEREVEIGIKINSINNLNAAEYKDSNIYVSNL</sequence>
<evidence type="ECO:0000313" key="3">
    <source>
        <dbReference type="Proteomes" id="UP000029867"/>
    </source>
</evidence>
<dbReference type="EMBL" id="JQFK01000005">
    <property type="protein sequence ID" value="KGK39912.1"/>
    <property type="molecule type" value="Genomic_DNA"/>
</dbReference>
<name>A0A099P6T9_PICKU</name>
<dbReference type="VEuPathDB" id="FungiDB:C5L36_0A01920"/>
<dbReference type="EMBL" id="NHMM01000002">
    <property type="protein sequence ID" value="OUT23078.1"/>
    <property type="molecule type" value="Genomic_DNA"/>
</dbReference>
<evidence type="ECO:0000313" key="4">
    <source>
        <dbReference type="Proteomes" id="UP000195871"/>
    </source>
</evidence>